<sequence>MGIVYVFVYVKVMDDVGKLVFLSCDISLIEF</sequence>
<protein>
    <submittedName>
        <fullName evidence="1">Uncharacterized protein</fullName>
    </submittedName>
</protein>
<reference evidence="1" key="1">
    <citation type="submission" date="2014-11" db="EMBL/GenBank/DDBJ databases">
        <authorList>
            <person name="Amaro Gonzalez C."/>
        </authorList>
    </citation>
    <scope>NUCLEOTIDE SEQUENCE</scope>
</reference>
<reference evidence="1" key="2">
    <citation type="journal article" date="2015" name="Fish Shellfish Immunol.">
        <title>Early steps in the European eel (Anguilla anguilla)-Vibrio vulnificus interaction in the gills: Role of the RtxA13 toxin.</title>
        <authorList>
            <person name="Callol A."/>
            <person name="Pajuelo D."/>
            <person name="Ebbesson L."/>
            <person name="Teles M."/>
            <person name="MacKenzie S."/>
            <person name="Amaro C."/>
        </authorList>
    </citation>
    <scope>NUCLEOTIDE SEQUENCE</scope>
</reference>
<organism evidence="1">
    <name type="scientific">Anguilla anguilla</name>
    <name type="common">European freshwater eel</name>
    <name type="synonym">Muraena anguilla</name>
    <dbReference type="NCBI Taxonomy" id="7936"/>
    <lineage>
        <taxon>Eukaryota</taxon>
        <taxon>Metazoa</taxon>
        <taxon>Chordata</taxon>
        <taxon>Craniata</taxon>
        <taxon>Vertebrata</taxon>
        <taxon>Euteleostomi</taxon>
        <taxon>Actinopterygii</taxon>
        <taxon>Neopterygii</taxon>
        <taxon>Teleostei</taxon>
        <taxon>Anguilliformes</taxon>
        <taxon>Anguillidae</taxon>
        <taxon>Anguilla</taxon>
    </lineage>
</organism>
<proteinExistence type="predicted"/>
<dbReference type="EMBL" id="GBXM01022730">
    <property type="protein sequence ID" value="JAH85847.1"/>
    <property type="molecule type" value="Transcribed_RNA"/>
</dbReference>
<evidence type="ECO:0000313" key="1">
    <source>
        <dbReference type="EMBL" id="JAH85847.1"/>
    </source>
</evidence>
<dbReference type="AlphaFoldDB" id="A0A0E9W671"/>
<accession>A0A0E9W671</accession>
<name>A0A0E9W671_ANGAN</name>